<dbReference type="AlphaFoldDB" id="A0A4Q8LZG9"/>
<feature type="region of interest" description="Disordered" evidence="1">
    <location>
        <begin position="278"/>
        <end position="302"/>
    </location>
</feature>
<gene>
    <name evidence="3" type="ORF">EA656_05315</name>
</gene>
<organism evidence="3 4">
    <name type="scientific">Pseudoxanthomonas winnipegensis</name>
    <dbReference type="NCBI Taxonomy" id="2480810"/>
    <lineage>
        <taxon>Bacteria</taxon>
        <taxon>Pseudomonadati</taxon>
        <taxon>Pseudomonadota</taxon>
        <taxon>Gammaproteobacteria</taxon>
        <taxon>Lysobacterales</taxon>
        <taxon>Lysobacteraceae</taxon>
        <taxon>Pseudoxanthomonas</taxon>
    </lineage>
</organism>
<feature type="chain" id="PRO_5020954644" evidence="2">
    <location>
        <begin position="21"/>
        <end position="302"/>
    </location>
</feature>
<feature type="compositionally biased region" description="Pro residues" evidence="1">
    <location>
        <begin position="292"/>
        <end position="302"/>
    </location>
</feature>
<sequence length="302" mass="32877">MKNLLALAVFALLGFTAVDAAAQAKDTSGSGHAAPTDASDVDLMKPLDYKGPPLPTPRQADGHPDLSGFWQGQRDKRKPGGNFGKDYPGFILPYSDQGKRALLYSQNHTPDPEAVCIFGGIPRHDASGLPFEVLNTPDRFVSFYHYTTHRSAVIGPRRALPANPVPSYFGTNVAYWDGDTLVIETNGLLDSSVDKIWLDENGNPTSNATTVVERWTRPDYHHLNVQVTINDPKYYREPIHFDRTWNYGGDDRGLGEYACNENNIDAAAIGPGAGVIGPDGNRGYGNDKPLPKEPPGPEAYGL</sequence>
<evidence type="ECO:0000256" key="1">
    <source>
        <dbReference type="SAM" id="MobiDB-lite"/>
    </source>
</evidence>
<reference evidence="3 4" key="1">
    <citation type="submission" date="2019-02" db="EMBL/GenBank/DDBJ databases">
        <title>WGS of Pseudoxanthomonas species novum from clinical isolates.</title>
        <authorList>
            <person name="Bernier A.-M."/>
            <person name="Bernard K."/>
            <person name="Vachon A."/>
        </authorList>
    </citation>
    <scope>NUCLEOTIDE SEQUENCE [LARGE SCALE GENOMIC DNA]</scope>
    <source>
        <strain evidence="3 4">NML140781</strain>
    </source>
</reference>
<dbReference type="RefSeq" id="WP_130522901.1">
    <property type="nucleotide sequence ID" value="NZ_SHLZ01000003.1"/>
</dbReference>
<dbReference type="Proteomes" id="UP000292087">
    <property type="component" value="Unassembled WGS sequence"/>
</dbReference>
<keyword evidence="2" id="KW-0732">Signal</keyword>
<feature type="signal peptide" evidence="2">
    <location>
        <begin position="1"/>
        <end position="20"/>
    </location>
</feature>
<dbReference type="EMBL" id="SHMF01000001">
    <property type="protein sequence ID" value="TAA38058.1"/>
    <property type="molecule type" value="Genomic_DNA"/>
</dbReference>
<evidence type="ECO:0000313" key="3">
    <source>
        <dbReference type="EMBL" id="TAA38058.1"/>
    </source>
</evidence>
<proteinExistence type="predicted"/>
<protein>
    <submittedName>
        <fullName evidence="3">Uncharacterized protein</fullName>
    </submittedName>
</protein>
<comment type="caution">
    <text evidence="3">The sequence shown here is derived from an EMBL/GenBank/DDBJ whole genome shotgun (WGS) entry which is preliminary data.</text>
</comment>
<feature type="region of interest" description="Disordered" evidence="1">
    <location>
        <begin position="25"/>
        <end position="85"/>
    </location>
</feature>
<evidence type="ECO:0000313" key="4">
    <source>
        <dbReference type="Proteomes" id="UP000292087"/>
    </source>
</evidence>
<evidence type="ECO:0000256" key="2">
    <source>
        <dbReference type="SAM" id="SignalP"/>
    </source>
</evidence>
<name>A0A4Q8LZG9_9GAMM</name>
<accession>A0A4Q8LZG9</accession>